<dbReference type="PROSITE" id="PS00614">
    <property type="entry name" value="IGPS"/>
    <property type="match status" value="1"/>
</dbReference>
<proteinExistence type="inferred from homology"/>
<organism evidence="10 11">
    <name type="scientific">Thermovibrio ammonificans (strain DSM 15698 / JCM 12110 / HB-1)</name>
    <dbReference type="NCBI Taxonomy" id="648996"/>
    <lineage>
        <taxon>Bacteria</taxon>
        <taxon>Pseudomonadati</taxon>
        <taxon>Aquificota</taxon>
        <taxon>Aquificia</taxon>
        <taxon>Desulfurobacteriales</taxon>
        <taxon>Desulfurobacteriaceae</taxon>
        <taxon>Thermovibrio</taxon>
    </lineage>
</organism>
<dbReference type="GO" id="GO:0004425">
    <property type="term" value="F:indole-3-glycerol-phosphate synthase activity"/>
    <property type="evidence" value="ECO:0007669"/>
    <property type="project" value="UniProtKB-UniRule"/>
</dbReference>
<comment type="similarity">
    <text evidence="8">Belongs to the TrpC family.</text>
</comment>
<evidence type="ECO:0000256" key="7">
    <source>
        <dbReference type="ARBA" id="ARBA00023239"/>
    </source>
</evidence>
<keyword evidence="6 8" id="KW-0057">Aromatic amino acid biosynthesis</keyword>
<dbReference type="KEGG" id="tam:Theam_1725"/>
<keyword evidence="5 8" id="KW-0822">Tryptophan biosynthesis</keyword>
<sequence>MTILDRIVEYKRQEVEELKKKFNLSALREEAERLKVPYDFKAALTANGVNIIAEVKKASPSKGVIREDFDPVAVAKAYERGGARAVSVLTDRKFFQGSPFFLRQVAAEVKLPVLRKDFIIDEFQIYGAKALGASSFLLIVSILSDDQLRDFIELGRELGMEPLVETHTEEEVERALKAGAEIVGVNNRDLKTFKVSISTTLRLLPIIKSEGKVAVSESGIKGKEEIVTLRERGVDAFLVGETLMRSDNPEEVLRSWVAT</sequence>
<dbReference type="InterPro" id="IPR011060">
    <property type="entry name" value="RibuloseP-bd_barrel"/>
</dbReference>
<keyword evidence="7 8" id="KW-0456">Lyase</keyword>
<dbReference type="HAMAP" id="MF_00134_A">
    <property type="entry name" value="IGPS_A"/>
    <property type="match status" value="1"/>
</dbReference>
<dbReference type="AlphaFoldDB" id="E8T5V5"/>
<dbReference type="STRING" id="648996.Theam_1725"/>
<dbReference type="GO" id="GO:0004640">
    <property type="term" value="F:phosphoribosylanthranilate isomerase activity"/>
    <property type="evidence" value="ECO:0007669"/>
    <property type="project" value="TreeGrafter"/>
</dbReference>
<evidence type="ECO:0000256" key="1">
    <source>
        <dbReference type="ARBA" id="ARBA00001633"/>
    </source>
</evidence>
<evidence type="ECO:0000256" key="4">
    <source>
        <dbReference type="ARBA" id="ARBA00022793"/>
    </source>
</evidence>
<accession>E8T5V5</accession>
<dbReference type="PANTHER" id="PTHR22854:SF2">
    <property type="entry name" value="INDOLE-3-GLYCEROL-PHOSPHATE SYNTHASE"/>
    <property type="match status" value="1"/>
</dbReference>
<reference evidence="10" key="1">
    <citation type="submission" date="2011-01" db="EMBL/GenBank/DDBJ databases">
        <title>Complete sequence of chromosome of Thermovibrio ammonificans HB-1.</title>
        <authorList>
            <consortium name="US DOE Joint Genome Institute"/>
            <person name="Lucas S."/>
            <person name="Copeland A."/>
            <person name="Lapidus A."/>
            <person name="Cheng J.-F."/>
            <person name="Goodwin L."/>
            <person name="Pitluck S."/>
            <person name="Davenport K."/>
            <person name="Detter J.C."/>
            <person name="Han C."/>
            <person name="Tapia R."/>
            <person name="Land M."/>
            <person name="Hauser L."/>
            <person name="Kyrpides N."/>
            <person name="Ivanova N."/>
            <person name="Ovchinnikova G."/>
            <person name="Vetriani C."/>
            <person name="Woyke T."/>
        </authorList>
    </citation>
    <scope>NUCLEOTIDE SEQUENCE [LARGE SCALE GENOMIC DNA]</scope>
    <source>
        <strain evidence="10">HB-1</strain>
    </source>
</reference>
<dbReference type="NCBIfam" id="NF001377">
    <property type="entry name" value="PRK00278.2-4"/>
    <property type="match status" value="1"/>
</dbReference>
<dbReference type="SUPFAM" id="SSF51366">
    <property type="entry name" value="Ribulose-phoshate binding barrel"/>
    <property type="match status" value="1"/>
</dbReference>
<dbReference type="InterPro" id="IPR013785">
    <property type="entry name" value="Aldolase_TIM"/>
</dbReference>
<evidence type="ECO:0000256" key="2">
    <source>
        <dbReference type="ARBA" id="ARBA00004696"/>
    </source>
</evidence>
<protein>
    <recommendedName>
        <fullName evidence="8">Indole-3-glycerol phosphate synthase</fullName>
        <shortName evidence="8">IGPS</shortName>
        <ecNumber evidence="8">4.1.1.48</ecNumber>
    </recommendedName>
</protein>
<dbReference type="EMBL" id="CP002444">
    <property type="protein sequence ID" value="ADU97681.1"/>
    <property type="molecule type" value="Genomic_DNA"/>
</dbReference>
<dbReference type="PANTHER" id="PTHR22854">
    <property type="entry name" value="TRYPTOPHAN BIOSYNTHESIS PROTEIN"/>
    <property type="match status" value="1"/>
</dbReference>
<evidence type="ECO:0000256" key="8">
    <source>
        <dbReference type="HAMAP-Rule" id="MF_00134"/>
    </source>
</evidence>
<evidence type="ECO:0000256" key="3">
    <source>
        <dbReference type="ARBA" id="ARBA00022605"/>
    </source>
</evidence>
<dbReference type="EC" id="4.1.1.48" evidence="8"/>
<dbReference type="HAMAP" id="MF_00134_B">
    <property type="entry name" value="IGPS_B"/>
    <property type="match status" value="1"/>
</dbReference>
<dbReference type="eggNOG" id="COG0134">
    <property type="taxonomic scope" value="Bacteria"/>
</dbReference>
<dbReference type="CDD" id="cd00331">
    <property type="entry name" value="IGPS"/>
    <property type="match status" value="1"/>
</dbReference>
<keyword evidence="4 8" id="KW-0210">Decarboxylase</keyword>
<dbReference type="GO" id="GO:0000162">
    <property type="term" value="P:L-tryptophan biosynthetic process"/>
    <property type="evidence" value="ECO:0007669"/>
    <property type="project" value="UniProtKB-UniRule"/>
</dbReference>
<evidence type="ECO:0000256" key="5">
    <source>
        <dbReference type="ARBA" id="ARBA00022822"/>
    </source>
</evidence>
<dbReference type="InterPro" id="IPR013798">
    <property type="entry name" value="Indole-3-glycerol_P_synth_dom"/>
</dbReference>
<dbReference type="RefSeq" id="WP_013538466.1">
    <property type="nucleotide sequence ID" value="NC_014926.1"/>
</dbReference>
<keyword evidence="11" id="KW-1185">Reference proteome</keyword>
<comment type="catalytic activity">
    <reaction evidence="1 8">
        <text>1-(2-carboxyphenylamino)-1-deoxy-D-ribulose 5-phosphate + H(+) = (1S,2R)-1-C-(indol-3-yl)glycerol 3-phosphate + CO2 + H2O</text>
        <dbReference type="Rhea" id="RHEA:23476"/>
        <dbReference type="ChEBI" id="CHEBI:15377"/>
        <dbReference type="ChEBI" id="CHEBI:15378"/>
        <dbReference type="ChEBI" id="CHEBI:16526"/>
        <dbReference type="ChEBI" id="CHEBI:58613"/>
        <dbReference type="ChEBI" id="CHEBI:58866"/>
        <dbReference type="EC" id="4.1.1.48"/>
    </reaction>
</comment>
<name>E8T5V5_THEA1</name>
<evidence type="ECO:0000259" key="9">
    <source>
        <dbReference type="Pfam" id="PF00218"/>
    </source>
</evidence>
<feature type="domain" description="Indole-3-glycerol phosphate synthase" evidence="9">
    <location>
        <begin position="4"/>
        <end position="254"/>
    </location>
</feature>
<evidence type="ECO:0000313" key="11">
    <source>
        <dbReference type="Proteomes" id="UP000006362"/>
    </source>
</evidence>
<dbReference type="Pfam" id="PF00218">
    <property type="entry name" value="IGPS"/>
    <property type="match status" value="1"/>
</dbReference>
<dbReference type="UniPathway" id="UPA00035">
    <property type="reaction ID" value="UER00043"/>
</dbReference>
<dbReference type="FunFam" id="3.20.20.70:FF:000024">
    <property type="entry name" value="Indole-3-glycerol phosphate synthase"/>
    <property type="match status" value="1"/>
</dbReference>
<evidence type="ECO:0000313" key="10">
    <source>
        <dbReference type="EMBL" id="ADU97681.1"/>
    </source>
</evidence>
<dbReference type="Gene3D" id="3.20.20.70">
    <property type="entry name" value="Aldolase class I"/>
    <property type="match status" value="1"/>
</dbReference>
<dbReference type="Proteomes" id="UP000006362">
    <property type="component" value="Chromosome"/>
</dbReference>
<dbReference type="InterPro" id="IPR001468">
    <property type="entry name" value="Indole-3-GlycerolPSynthase_CS"/>
</dbReference>
<gene>
    <name evidence="8" type="primary">trpC</name>
    <name evidence="10" type="ordered locus">Theam_1725</name>
</gene>
<comment type="pathway">
    <text evidence="2 8">Amino-acid biosynthesis; L-tryptophan biosynthesis; L-tryptophan from chorismate: step 4/5.</text>
</comment>
<dbReference type="InterPro" id="IPR045186">
    <property type="entry name" value="Indole-3-glycerol_P_synth"/>
</dbReference>
<dbReference type="HOGENOM" id="CLU_034247_2_0_0"/>
<evidence type="ECO:0000256" key="6">
    <source>
        <dbReference type="ARBA" id="ARBA00023141"/>
    </source>
</evidence>
<keyword evidence="3 8" id="KW-0028">Amino-acid biosynthesis</keyword>